<dbReference type="EMBL" id="ALWB01000105">
    <property type="protein sequence ID" value="ELS32247.1"/>
    <property type="molecule type" value="Genomic_DNA"/>
</dbReference>
<dbReference type="Proteomes" id="UP000011201">
    <property type="component" value="Unassembled WGS sequence"/>
</dbReference>
<comment type="caution">
    <text evidence="1">The sequence shown here is derived from an EMBL/GenBank/DDBJ whole genome shotgun (WGS) entry which is preliminary data.</text>
</comment>
<evidence type="ECO:0000313" key="1">
    <source>
        <dbReference type="EMBL" id="ELS32247.1"/>
    </source>
</evidence>
<dbReference type="PATRIC" id="fig|927668.3.peg.2965"/>
<sequence length="48" mass="5405">MLAEVIAWGLKPAFVTGDSWYASAENLEYIKHYELGFLFGIEKIAQSP</sequence>
<dbReference type="AlphaFoldDB" id="L8MWA1"/>
<evidence type="ECO:0000313" key="2">
    <source>
        <dbReference type="Proteomes" id="UP000011201"/>
    </source>
</evidence>
<protein>
    <submittedName>
        <fullName evidence="1">Transposase IS4 family protein</fullName>
    </submittedName>
</protein>
<organism evidence="1 2">
    <name type="scientific">Pseudanabaena biceps PCC 7429</name>
    <dbReference type="NCBI Taxonomy" id="927668"/>
    <lineage>
        <taxon>Bacteria</taxon>
        <taxon>Bacillati</taxon>
        <taxon>Cyanobacteriota</taxon>
        <taxon>Cyanophyceae</taxon>
        <taxon>Pseudanabaenales</taxon>
        <taxon>Pseudanabaenaceae</taxon>
        <taxon>Pseudanabaena</taxon>
    </lineage>
</organism>
<name>L8MWA1_9CYAN</name>
<reference evidence="1 2" key="1">
    <citation type="journal article" date="2013" name="Proc. Natl. Acad. Sci. U.S.A.">
        <title>Improving the coverage of the cyanobacterial phylum using diversity-driven genome sequencing.</title>
        <authorList>
            <person name="Shih P.M."/>
            <person name="Wu D."/>
            <person name="Latifi A."/>
            <person name="Axen S.D."/>
            <person name="Fewer D.P."/>
            <person name="Talla E."/>
            <person name="Calteau A."/>
            <person name="Cai F."/>
            <person name="Tandeau de Marsac N."/>
            <person name="Rippka R."/>
            <person name="Herdman M."/>
            <person name="Sivonen K."/>
            <person name="Coursin T."/>
            <person name="Laurent T."/>
            <person name="Goodwin L."/>
            <person name="Nolan M."/>
            <person name="Davenport K.W."/>
            <person name="Han C.S."/>
            <person name="Rubin E.M."/>
            <person name="Eisen J.A."/>
            <person name="Woyke T."/>
            <person name="Gugger M."/>
            <person name="Kerfeld C.A."/>
        </authorList>
    </citation>
    <scope>NUCLEOTIDE SEQUENCE [LARGE SCALE GENOMIC DNA]</scope>
    <source>
        <strain evidence="1 2">PCC 7429</strain>
    </source>
</reference>
<accession>L8MWA1</accession>
<keyword evidence="2" id="KW-1185">Reference proteome</keyword>
<gene>
    <name evidence="1" type="ORF">Pse7429DRAFT_2924</name>
</gene>
<proteinExistence type="predicted"/>